<sequence>MATIKILQLSHGKIIPDYISAYAMRVNHLLEGNSWKICSVGGLILHDVKENKLEEYRSLLSTTYSVLKGNRSLEIAISKGILLRKKYINSVRALISEADAIIFEGPWEYPLFEKLLENKFVVYDAHNVESLLRTGNKYHDYTEEIEGKLVQRSNLLISVSENDLKYFKEKFNPGNAILLTHLLKNVKYQWNGEDSRDIIFIGSIYGPNIEAVEFILSLARTMPDFQFHIIGNVNTHGFPHKPGNVQFHGLIQDAEKDNLFGNSCIALNPIFTGGGRNVKMIDYIMHGLPVISTEIGIRGLSQYDLSGAVAVEKPEHFKETILKLTGNRDKLKSMSENTFKLKEKILATESSFTAYDIISKEYEKWKSGH</sequence>
<dbReference type="STRING" id="74969.FAD_0826"/>
<dbReference type="GO" id="GO:0016740">
    <property type="term" value="F:transferase activity"/>
    <property type="evidence" value="ECO:0007669"/>
    <property type="project" value="UniProtKB-KW"/>
</dbReference>
<gene>
    <name evidence="1" type="ORF">FAD_0826</name>
</gene>
<keyword evidence="2" id="KW-1185">Reference proteome</keyword>
<protein>
    <submittedName>
        <fullName evidence="1">Glycosyltransferase</fullName>
    </submittedName>
</protein>
<dbReference type="KEGG" id="fai:FAD_0826"/>
<dbReference type="GeneID" id="31676327"/>
<dbReference type="Pfam" id="PF13692">
    <property type="entry name" value="Glyco_trans_1_4"/>
    <property type="match status" value="1"/>
</dbReference>
<evidence type="ECO:0000313" key="2">
    <source>
        <dbReference type="Proteomes" id="UP000192050"/>
    </source>
</evidence>
<dbReference type="RefSeq" id="WP_081142026.1">
    <property type="nucleotide sequence ID" value="NZ_CP015363.1"/>
</dbReference>
<evidence type="ECO:0000313" key="1">
    <source>
        <dbReference type="EMBL" id="ARD84726.1"/>
    </source>
</evidence>
<dbReference type="Gene3D" id="3.40.50.2000">
    <property type="entry name" value="Glycogen Phosphorylase B"/>
    <property type="match status" value="1"/>
</dbReference>
<dbReference type="OrthoDB" id="132546at2157"/>
<proteinExistence type="predicted"/>
<dbReference type="Proteomes" id="UP000192050">
    <property type="component" value="Chromosome"/>
</dbReference>
<reference evidence="1 2" key="1">
    <citation type="submission" date="2011-10" db="EMBL/GenBank/DDBJ databases">
        <title>Metabolic and evolutionary patterns in the extreme acidophile Ferroplasma acidiphilum.</title>
        <authorList>
            <person name="Golyshina O.V."/>
            <person name="Kozyavkin S.A."/>
            <person name="Tatusov R.L."/>
            <person name="Slesarev A.I."/>
            <person name="Golyshin P.N."/>
        </authorList>
    </citation>
    <scope>NUCLEOTIDE SEQUENCE [LARGE SCALE GENOMIC DNA]</scope>
    <source>
        <strain evidence="2">Y</strain>
    </source>
</reference>
<keyword evidence="1" id="KW-0808">Transferase</keyword>
<organism evidence="1 2">
    <name type="scientific">Ferroplasma acidiphilum</name>
    <dbReference type="NCBI Taxonomy" id="74969"/>
    <lineage>
        <taxon>Archaea</taxon>
        <taxon>Methanobacteriati</taxon>
        <taxon>Thermoplasmatota</taxon>
        <taxon>Thermoplasmata</taxon>
        <taxon>Thermoplasmatales</taxon>
        <taxon>Ferroplasmaceae</taxon>
        <taxon>Ferroplasma</taxon>
    </lineage>
</organism>
<dbReference type="AlphaFoldDB" id="A0A1V0N3S4"/>
<accession>A0A1V0N3S4</accession>
<dbReference type="EMBL" id="CP015363">
    <property type="protein sequence ID" value="ARD84726.1"/>
    <property type="molecule type" value="Genomic_DNA"/>
</dbReference>
<dbReference type="SUPFAM" id="SSF53756">
    <property type="entry name" value="UDP-Glycosyltransferase/glycogen phosphorylase"/>
    <property type="match status" value="1"/>
</dbReference>
<name>A0A1V0N3S4_9ARCH</name>